<dbReference type="EMBL" id="CP170721">
    <property type="protein sequence ID" value="XIA17008.1"/>
    <property type="molecule type" value="Genomic_DNA"/>
</dbReference>
<evidence type="ECO:0000256" key="2">
    <source>
        <dbReference type="SAM" id="Phobius"/>
    </source>
</evidence>
<keyword evidence="2" id="KW-0812">Transmembrane</keyword>
<sequence>MIDFAERGRAVNQDLRVLDDAHRLGRITRAEYRARRRRLLESLYDPSAVVTARNTLVPPTATTTPRPRRAPAAPRDDASADSASHALTSLLAMRPATRWKSVAGGVLLLVIALGALAYWLLRG</sequence>
<protein>
    <recommendedName>
        <fullName evidence="4">SHOCT domain-containing protein</fullName>
    </recommendedName>
</protein>
<feature type="transmembrane region" description="Helical" evidence="2">
    <location>
        <begin position="102"/>
        <end position="121"/>
    </location>
</feature>
<evidence type="ECO:0008006" key="4">
    <source>
        <dbReference type="Google" id="ProtNLM"/>
    </source>
</evidence>
<keyword evidence="2" id="KW-0472">Membrane</keyword>
<evidence type="ECO:0000256" key="1">
    <source>
        <dbReference type="SAM" id="MobiDB-lite"/>
    </source>
</evidence>
<gene>
    <name evidence="3" type="ORF">ACFYG5_10515</name>
</gene>
<reference evidence="3" key="1">
    <citation type="submission" date="2024-10" db="EMBL/GenBank/DDBJ databases">
        <authorList>
            <person name="Lesea H.P."/>
            <person name="Kuehl J.V."/>
            <person name="Chandonia J.-M."/>
        </authorList>
    </citation>
    <scope>NUCLEOTIDE SEQUENCE</scope>
    <source>
        <strain evidence="3">FW102-FHT14D07</strain>
    </source>
</reference>
<accession>A0AB74UQH2</accession>
<keyword evidence="2" id="KW-1133">Transmembrane helix</keyword>
<proteinExistence type="predicted"/>
<dbReference type="RefSeq" id="WP_395117324.1">
    <property type="nucleotide sequence ID" value="NZ_CP170721.1"/>
</dbReference>
<dbReference type="AlphaFoldDB" id="A0AB74UQH2"/>
<evidence type="ECO:0000313" key="3">
    <source>
        <dbReference type="EMBL" id="XIA17008.1"/>
    </source>
</evidence>
<organism evidence="3">
    <name type="scientific">Rhodanobacter sp. FW102-FHT14D07</name>
    <dbReference type="NCBI Taxonomy" id="3351462"/>
    <lineage>
        <taxon>Bacteria</taxon>
        <taxon>Pseudomonadati</taxon>
        <taxon>Pseudomonadota</taxon>
        <taxon>Gammaproteobacteria</taxon>
        <taxon>Lysobacterales</taxon>
        <taxon>Rhodanobacteraceae</taxon>
        <taxon>Rhodanobacter</taxon>
    </lineage>
</organism>
<feature type="region of interest" description="Disordered" evidence="1">
    <location>
        <begin position="54"/>
        <end position="81"/>
    </location>
</feature>
<name>A0AB74UQH2_9GAMM</name>
<feature type="compositionally biased region" description="Low complexity" evidence="1">
    <location>
        <begin position="55"/>
        <end position="73"/>
    </location>
</feature>